<protein>
    <submittedName>
        <fullName evidence="1">DUF6316 family protein</fullName>
    </submittedName>
</protein>
<reference evidence="1 2" key="1">
    <citation type="submission" date="2024-06" db="EMBL/GenBank/DDBJ databases">
        <authorList>
            <person name="Li F."/>
        </authorList>
    </citation>
    <scope>NUCLEOTIDE SEQUENCE [LARGE SCALE GENOMIC DNA]</scope>
    <source>
        <strain evidence="1 2">GXAS 311</strain>
    </source>
</reference>
<evidence type="ECO:0000313" key="1">
    <source>
        <dbReference type="EMBL" id="MET1254088.1"/>
    </source>
</evidence>
<sequence length="75" mass="8830">MIGRLNYRRSDPLNVTFHQTERMFNNELGFFYKVRGGKANGPFRSLEHAESDLTIFIKILRIEQELDTENLQLLS</sequence>
<dbReference type="InterPro" id="IPR045630">
    <property type="entry name" value="DUF6316"/>
</dbReference>
<evidence type="ECO:0000313" key="2">
    <source>
        <dbReference type="Proteomes" id="UP001548189"/>
    </source>
</evidence>
<dbReference type="Proteomes" id="UP001548189">
    <property type="component" value="Unassembled WGS sequence"/>
</dbReference>
<comment type="caution">
    <text evidence="1">The sequence shown here is derived from an EMBL/GenBank/DDBJ whole genome shotgun (WGS) entry which is preliminary data.</text>
</comment>
<name>A0ABV2BQ87_9GAMM</name>
<keyword evidence="2" id="KW-1185">Reference proteome</keyword>
<dbReference type="Pfam" id="PF19837">
    <property type="entry name" value="DUF6316"/>
    <property type="match status" value="1"/>
</dbReference>
<gene>
    <name evidence="1" type="ORF">ABVT43_03010</name>
</gene>
<dbReference type="EMBL" id="JBEVCJ010000002">
    <property type="protein sequence ID" value="MET1254088.1"/>
    <property type="molecule type" value="Genomic_DNA"/>
</dbReference>
<organism evidence="1 2">
    <name type="scientific">Aliikangiella maris</name>
    <dbReference type="NCBI Taxonomy" id="3162458"/>
    <lineage>
        <taxon>Bacteria</taxon>
        <taxon>Pseudomonadati</taxon>
        <taxon>Pseudomonadota</taxon>
        <taxon>Gammaproteobacteria</taxon>
        <taxon>Oceanospirillales</taxon>
        <taxon>Pleioneaceae</taxon>
        <taxon>Aliikangiella</taxon>
    </lineage>
</organism>
<accession>A0ABV2BQ87</accession>
<proteinExistence type="predicted"/>